<reference evidence="2" key="1">
    <citation type="submission" date="2023-06" db="EMBL/GenBank/DDBJ databases">
        <title>Phylogenetic Diversity of Rhizobium strains.</title>
        <authorList>
            <person name="Moura F.T."/>
            <person name="Helene L.C.F."/>
            <person name="Hungria M."/>
        </authorList>
    </citation>
    <scope>NUCLEOTIDE SEQUENCE</scope>
    <source>
        <strain evidence="2">CCGE524</strain>
    </source>
</reference>
<dbReference type="PRINTS" id="PR00778">
    <property type="entry name" value="HTHARSR"/>
</dbReference>
<dbReference type="SUPFAM" id="SSF46785">
    <property type="entry name" value="Winged helix' DNA-binding domain"/>
    <property type="match status" value="1"/>
</dbReference>
<dbReference type="EMBL" id="JARFYN010000058">
    <property type="protein sequence ID" value="MDL2409735.1"/>
    <property type="molecule type" value="Genomic_DNA"/>
</dbReference>
<evidence type="ECO:0000313" key="2">
    <source>
        <dbReference type="EMBL" id="MDL2409735.1"/>
    </source>
</evidence>
<proteinExistence type="predicted"/>
<name>A0ABT7KM92_9HYPH</name>
<dbReference type="PANTHER" id="PTHR38600:SF2">
    <property type="entry name" value="SLL0088 PROTEIN"/>
    <property type="match status" value="1"/>
</dbReference>
<dbReference type="InterPro" id="IPR001845">
    <property type="entry name" value="HTH_ArsR_DNA-bd_dom"/>
</dbReference>
<dbReference type="PANTHER" id="PTHR38600">
    <property type="entry name" value="TRANSCRIPTIONAL REGULATORY PROTEIN"/>
    <property type="match status" value="1"/>
</dbReference>
<protein>
    <submittedName>
        <fullName evidence="2">Metalloregulator ArsR/SmtB family transcription factor</fullName>
    </submittedName>
</protein>
<dbReference type="CDD" id="cd00090">
    <property type="entry name" value="HTH_ARSR"/>
    <property type="match status" value="1"/>
</dbReference>
<gene>
    <name evidence="2" type="ORF">PY650_29755</name>
</gene>
<dbReference type="Proteomes" id="UP001172630">
    <property type="component" value="Unassembled WGS sequence"/>
</dbReference>
<dbReference type="PROSITE" id="PS50987">
    <property type="entry name" value="HTH_ARSR_2"/>
    <property type="match status" value="1"/>
</dbReference>
<dbReference type="InterPro" id="IPR036388">
    <property type="entry name" value="WH-like_DNA-bd_sf"/>
</dbReference>
<dbReference type="InterPro" id="IPR011991">
    <property type="entry name" value="ArsR-like_HTH"/>
</dbReference>
<accession>A0ABT7KM92</accession>
<dbReference type="SMART" id="SM00418">
    <property type="entry name" value="HTH_ARSR"/>
    <property type="match status" value="1"/>
</dbReference>
<dbReference type="NCBIfam" id="NF033788">
    <property type="entry name" value="HTH_metalloreg"/>
    <property type="match status" value="1"/>
</dbReference>
<evidence type="ECO:0000313" key="3">
    <source>
        <dbReference type="Proteomes" id="UP001172630"/>
    </source>
</evidence>
<dbReference type="RefSeq" id="WP_285883359.1">
    <property type="nucleotide sequence ID" value="NZ_JARFYN010000058.1"/>
</dbReference>
<comment type="caution">
    <text evidence="2">The sequence shown here is derived from an EMBL/GenBank/DDBJ whole genome shotgun (WGS) entry which is preliminary data.</text>
</comment>
<feature type="domain" description="HTH arsR-type" evidence="1">
    <location>
        <begin position="1"/>
        <end position="94"/>
    </location>
</feature>
<dbReference type="Gene3D" id="1.10.10.10">
    <property type="entry name" value="Winged helix-like DNA-binding domain superfamily/Winged helix DNA-binding domain"/>
    <property type="match status" value="1"/>
</dbReference>
<organism evidence="2 3">
    <name type="scientific">Rhizobium calliandrae</name>
    <dbReference type="NCBI Taxonomy" id="1312182"/>
    <lineage>
        <taxon>Bacteria</taxon>
        <taxon>Pseudomonadati</taxon>
        <taxon>Pseudomonadota</taxon>
        <taxon>Alphaproteobacteria</taxon>
        <taxon>Hyphomicrobiales</taxon>
        <taxon>Rhizobiaceae</taxon>
        <taxon>Rhizobium/Agrobacterium group</taxon>
        <taxon>Rhizobium</taxon>
    </lineage>
</organism>
<evidence type="ECO:0000259" key="1">
    <source>
        <dbReference type="PROSITE" id="PS50987"/>
    </source>
</evidence>
<sequence>MPYHSTPLDLAFHALSDPTRRAVVSRLAEGEVPVSVLAEPFDMTLPSFAQHLRVLEECGLIISEKRGRSRWCRLEKARFDEAANWMESERRNWAMRLERLEFYLDTTKESE</sequence>
<dbReference type="Pfam" id="PF12840">
    <property type="entry name" value="HTH_20"/>
    <property type="match status" value="1"/>
</dbReference>
<keyword evidence="3" id="KW-1185">Reference proteome</keyword>
<dbReference type="InterPro" id="IPR036390">
    <property type="entry name" value="WH_DNA-bd_sf"/>
</dbReference>